<feature type="chain" id="PRO_5028925366" description="Peptidyl-tRNA hydrolase" evidence="2">
    <location>
        <begin position="18"/>
        <end position="261"/>
    </location>
</feature>
<keyword evidence="2" id="KW-0732">Signal</keyword>
<dbReference type="OrthoDB" id="1733656at2759"/>
<dbReference type="AlphaFoldDB" id="A0A7C8HZC1"/>
<dbReference type="EMBL" id="JAADJZ010000029">
    <property type="protein sequence ID" value="KAF2866069.1"/>
    <property type="molecule type" value="Genomic_DNA"/>
</dbReference>
<feature type="signal peptide" evidence="2">
    <location>
        <begin position="1"/>
        <end position="17"/>
    </location>
</feature>
<accession>A0A7C8HZC1</accession>
<evidence type="ECO:0000313" key="3">
    <source>
        <dbReference type="EMBL" id="KAF2866069.1"/>
    </source>
</evidence>
<evidence type="ECO:0000313" key="4">
    <source>
        <dbReference type="Proteomes" id="UP000481861"/>
    </source>
</evidence>
<evidence type="ECO:0008006" key="5">
    <source>
        <dbReference type="Google" id="ProtNLM"/>
    </source>
</evidence>
<dbReference type="Proteomes" id="UP000481861">
    <property type="component" value="Unassembled WGS sequence"/>
</dbReference>
<feature type="transmembrane region" description="Helical" evidence="1">
    <location>
        <begin position="212"/>
        <end position="238"/>
    </location>
</feature>
<reference evidence="3 4" key="1">
    <citation type="submission" date="2020-01" db="EMBL/GenBank/DDBJ databases">
        <authorList>
            <consortium name="DOE Joint Genome Institute"/>
            <person name="Haridas S."/>
            <person name="Albert R."/>
            <person name="Binder M."/>
            <person name="Bloem J."/>
            <person name="Labutti K."/>
            <person name="Salamov A."/>
            <person name="Andreopoulos B."/>
            <person name="Baker S.E."/>
            <person name="Barry K."/>
            <person name="Bills G."/>
            <person name="Bluhm B.H."/>
            <person name="Cannon C."/>
            <person name="Castanera R."/>
            <person name="Culley D.E."/>
            <person name="Daum C."/>
            <person name="Ezra D."/>
            <person name="Gonzalez J.B."/>
            <person name="Henrissat B."/>
            <person name="Kuo A."/>
            <person name="Liang C."/>
            <person name="Lipzen A."/>
            <person name="Lutzoni F."/>
            <person name="Magnuson J."/>
            <person name="Mondo S."/>
            <person name="Nolan M."/>
            <person name="Ohm R."/>
            <person name="Pangilinan J."/>
            <person name="Park H.-J.H."/>
            <person name="Ramirez L."/>
            <person name="Alfaro M."/>
            <person name="Sun H."/>
            <person name="Tritt A."/>
            <person name="Yoshinaga Y."/>
            <person name="Zwiers L.-H.L."/>
            <person name="Turgeon B.G."/>
            <person name="Goodwin S.B."/>
            <person name="Spatafora J.W."/>
            <person name="Crous P.W."/>
            <person name="Grigoriev I.V."/>
        </authorList>
    </citation>
    <scope>NUCLEOTIDE SEQUENCE [LARGE SCALE GENOMIC DNA]</scope>
    <source>
        <strain evidence="3 4">CBS 611.86</strain>
    </source>
</reference>
<keyword evidence="1" id="KW-0812">Transmembrane</keyword>
<evidence type="ECO:0000256" key="2">
    <source>
        <dbReference type="SAM" id="SignalP"/>
    </source>
</evidence>
<sequence length="261" mass="28660">MRFTSPILLALPALALAEQQVPLVDKIKGLWNKVSDSVSSAVPAAPSPLHTAAAKAAEHIQHELTVENWKEVLTVDPTVSAPTTQDWLVYITGGNSTCFGLCGNTTKAWNTSLPALAARSSTPKFAIVDCDAEPILCNSWSIAPPSLYYFQIPKPLADQSAPTPSVRYFPLNRTSTTVETFKTLVVDREFEKKDPYEGFWHPFNGPLQQYGVAYYAGYAIWAFSLMPTWLPMILISFLSRQFMGRRAAATQPQRGAAPPAQ</sequence>
<evidence type="ECO:0000256" key="1">
    <source>
        <dbReference type="SAM" id="Phobius"/>
    </source>
</evidence>
<keyword evidence="1" id="KW-0472">Membrane</keyword>
<protein>
    <recommendedName>
        <fullName evidence="5">Peptidyl-tRNA hydrolase</fullName>
    </recommendedName>
</protein>
<keyword evidence="4" id="KW-1185">Reference proteome</keyword>
<organism evidence="3 4">
    <name type="scientific">Massariosphaeria phaeospora</name>
    <dbReference type="NCBI Taxonomy" id="100035"/>
    <lineage>
        <taxon>Eukaryota</taxon>
        <taxon>Fungi</taxon>
        <taxon>Dikarya</taxon>
        <taxon>Ascomycota</taxon>
        <taxon>Pezizomycotina</taxon>
        <taxon>Dothideomycetes</taxon>
        <taxon>Pleosporomycetidae</taxon>
        <taxon>Pleosporales</taxon>
        <taxon>Pleosporales incertae sedis</taxon>
        <taxon>Massariosphaeria</taxon>
    </lineage>
</organism>
<keyword evidence="1" id="KW-1133">Transmembrane helix</keyword>
<proteinExistence type="predicted"/>
<name>A0A7C8HZC1_9PLEO</name>
<comment type="caution">
    <text evidence="3">The sequence shown here is derived from an EMBL/GenBank/DDBJ whole genome shotgun (WGS) entry which is preliminary data.</text>
</comment>
<gene>
    <name evidence="3" type="ORF">BDV95DRAFT_553174</name>
</gene>